<accession>H1VIA9</accession>
<evidence type="ECO:0000313" key="4">
    <source>
        <dbReference type="Proteomes" id="UP000007174"/>
    </source>
</evidence>
<gene>
    <name evidence="3" type="ORF">CH063_10653</name>
</gene>
<dbReference type="InterPro" id="IPR010309">
    <property type="entry name" value="E3_Ub_ligase_DUF908"/>
</dbReference>
<protein>
    <recommendedName>
        <fullName evidence="2">DUF908 domain-containing protein</fullName>
    </recommendedName>
</protein>
<dbReference type="VEuPathDB" id="FungiDB:CH63R_10403"/>
<reference evidence="4" key="1">
    <citation type="journal article" date="2012" name="Nat. Genet.">
        <title>Lifestyle transitions in plant pathogenic Colletotrichum fungi deciphered by genome and transcriptome analyses.</title>
        <authorList>
            <person name="O'Connell R.J."/>
            <person name="Thon M.R."/>
            <person name="Hacquard S."/>
            <person name="Amyotte S.G."/>
            <person name="Kleemann J."/>
            <person name="Torres M.F."/>
            <person name="Damm U."/>
            <person name="Buiate E.A."/>
            <person name="Epstein L."/>
            <person name="Alkan N."/>
            <person name="Altmueller J."/>
            <person name="Alvarado-Balderrama L."/>
            <person name="Bauser C.A."/>
            <person name="Becker C."/>
            <person name="Birren B.W."/>
            <person name="Chen Z."/>
            <person name="Choi J."/>
            <person name="Crouch J.A."/>
            <person name="Duvick J.P."/>
            <person name="Farman M.A."/>
            <person name="Gan P."/>
            <person name="Heiman D."/>
            <person name="Henrissat B."/>
            <person name="Howard R.J."/>
            <person name="Kabbage M."/>
            <person name="Koch C."/>
            <person name="Kracher B."/>
            <person name="Kubo Y."/>
            <person name="Law A.D."/>
            <person name="Lebrun M.-H."/>
            <person name="Lee Y.-H."/>
            <person name="Miyara I."/>
            <person name="Moore N."/>
            <person name="Neumann U."/>
            <person name="Nordstroem K."/>
            <person name="Panaccione D.G."/>
            <person name="Panstruga R."/>
            <person name="Place M."/>
            <person name="Proctor R.H."/>
            <person name="Prusky D."/>
            <person name="Rech G."/>
            <person name="Reinhardt R."/>
            <person name="Rollins J.A."/>
            <person name="Rounsley S."/>
            <person name="Schardl C.L."/>
            <person name="Schwartz D.C."/>
            <person name="Shenoy N."/>
            <person name="Shirasu K."/>
            <person name="Sikhakolli U.R."/>
            <person name="Stueber K."/>
            <person name="Sukno S.A."/>
            <person name="Sweigard J.A."/>
            <person name="Takano Y."/>
            <person name="Takahara H."/>
            <person name="Trail F."/>
            <person name="van der Does H.C."/>
            <person name="Voll L.M."/>
            <person name="Will I."/>
            <person name="Young S."/>
            <person name="Zeng Q."/>
            <person name="Zhang J."/>
            <person name="Zhou S."/>
            <person name="Dickman M.B."/>
            <person name="Schulze-Lefert P."/>
            <person name="Ver Loren van Themaat E."/>
            <person name="Ma L.-J."/>
            <person name="Vaillancourt L.J."/>
        </authorList>
    </citation>
    <scope>NUCLEOTIDE SEQUENCE [LARGE SCALE GENOMIC DNA]</scope>
    <source>
        <strain evidence="4">IMI 349063</strain>
    </source>
</reference>
<feature type="compositionally biased region" description="Polar residues" evidence="1">
    <location>
        <begin position="224"/>
        <end position="234"/>
    </location>
</feature>
<dbReference type="HOGENOM" id="CLU_459747_0_0_1"/>
<feature type="region of interest" description="Disordered" evidence="1">
    <location>
        <begin position="224"/>
        <end position="243"/>
    </location>
</feature>
<feature type="compositionally biased region" description="Low complexity" evidence="1">
    <location>
        <begin position="297"/>
        <end position="311"/>
    </location>
</feature>
<feature type="domain" description="DUF908" evidence="2">
    <location>
        <begin position="119"/>
        <end position="505"/>
    </location>
</feature>
<dbReference type="Proteomes" id="UP000007174">
    <property type="component" value="Unassembled WGS sequence"/>
</dbReference>
<dbReference type="AlphaFoldDB" id="H1VIA9"/>
<sequence>MGKITKQMQPKHAETLSPWLKDFVTSACSTPLPLLPDHLSKFPTRWPFPRGDLYHWIPLLNRFDNILDCFSTTYNLDQGPQNRDFSRDLLLNQGTKTESYGDQIWDAEGLSKLGYEDDGDRQLIEAVLKFTRTLLEHCGNRSIYSSSMVLNKLLNTTALSVLLATLQVSAELAQRYQASVKRIGSASRTVSTALLGNHYQIDLDRVQNLALPFSKTPIVSLSDSAAVATPTSSTKGKDKVQPTNQKNAAVMFANDLGSVLTSDNARWNGWGDIKVPYTASSAAKDQPIPAASDRVASSMPSTPTPLRRSTTAGSQHNTPRSARQPGAEDISPLSVRQPGNFGEQANSSQRLFDLPQSIVASTSIYELLSRCPEDMPASTKYDVLNRLRVAKALLGGAESRQQALAVRLLAITNLAYIHPESTFLEKVLRHDNDETRRYQLAYQLAELIHPPADGSIQVPLWLQSIVLALLEVISNYAARYQDVLSALNANVNHGILLYVIRKAVAGMKTDEPDRGIHTTEVDQWRTNLFSLTTHLAMSTRIGAEMVTAGLMDILVEILKIRSDVAQRNQSMILAFIDGLIWSYQNAFQTFFSGS</sequence>
<dbReference type="EMBL" id="CACQ02003793">
    <property type="protein sequence ID" value="CCF39962.1"/>
    <property type="molecule type" value="Genomic_DNA"/>
</dbReference>
<dbReference type="eggNOG" id="KOG0939">
    <property type="taxonomic scope" value="Eukaryota"/>
</dbReference>
<feature type="non-terminal residue" evidence="3">
    <location>
        <position position="594"/>
    </location>
</feature>
<dbReference type="Pfam" id="PF06012">
    <property type="entry name" value="DUF908"/>
    <property type="match status" value="1"/>
</dbReference>
<name>H1VIA9_COLHI</name>
<evidence type="ECO:0000313" key="3">
    <source>
        <dbReference type="EMBL" id="CCF39962.1"/>
    </source>
</evidence>
<feature type="compositionally biased region" description="Polar residues" evidence="1">
    <location>
        <begin position="312"/>
        <end position="321"/>
    </location>
</feature>
<evidence type="ECO:0000256" key="1">
    <source>
        <dbReference type="SAM" id="MobiDB-lite"/>
    </source>
</evidence>
<organism evidence="3 4">
    <name type="scientific">Colletotrichum higginsianum (strain IMI 349063)</name>
    <name type="common">Crucifer anthracnose fungus</name>
    <dbReference type="NCBI Taxonomy" id="759273"/>
    <lineage>
        <taxon>Eukaryota</taxon>
        <taxon>Fungi</taxon>
        <taxon>Dikarya</taxon>
        <taxon>Ascomycota</taxon>
        <taxon>Pezizomycotina</taxon>
        <taxon>Sordariomycetes</taxon>
        <taxon>Hypocreomycetidae</taxon>
        <taxon>Glomerellales</taxon>
        <taxon>Glomerellaceae</taxon>
        <taxon>Colletotrichum</taxon>
        <taxon>Colletotrichum destructivum species complex</taxon>
    </lineage>
</organism>
<proteinExistence type="predicted"/>
<dbReference type="STRING" id="759273.H1VIA9"/>
<evidence type="ECO:0000259" key="2">
    <source>
        <dbReference type="Pfam" id="PF06012"/>
    </source>
</evidence>
<feature type="region of interest" description="Disordered" evidence="1">
    <location>
        <begin position="281"/>
        <end position="347"/>
    </location>
</feature>